<sequence length="651" mass="75220">MSWGTLELLKICIRWIHSGSQTTNQKQVRIIASFSVVSNGYAVYLYATPNQDDAIPKLLFEIRRVLLQRYTADVSSMPMATGFTIKDGDGKDVCREFQRDLMNCGFRGEHIVKHYDELRNHLYELRRSFNDKSLDITIIQVNAPSGQSPRSGEMPKPRKVSVHIELQQDEPRRNGDQMKPKINQNTEQPLPPKPKRYYVNGEIVEMGDSTQEYHSEPDSRRQHERRTRQQQVRPESPSGWSSASTVGSRRSMKEHQRPFVHNYKAQVSPEQSNPAIPGQVPGMPVNTDNPMYTGFQPIPNPYLSSQNGYGYPLPQAYYAHAYQNPPMPYFQPPPPHQGYTYGASFTYPYPPYPNQYPNHENNTTTPQPTNQHFPHNFPFDPNNTQANQHQPFLQLTWEKVPQKDLHPLIHLPTLPEGWDWRLDKINRLFYVDTYAHGQEKRCFWKPPIEEPHEEESRNMPGWERTCTIYGRVFWTHVQSRIVSYEFPGSCRQFKHSSAGELHLGSNGLDAESLRWRHWSSVDLGLFVLDDSEVACRISRKVWREGISDEAVGVRGELWWGNPSVWQRCLRLSTWCRPGVESVLSEVEVPWTGDDGVVDEFRDMRFEDKDGFDSGNATCNSVRGSSLYMSSNYQRASVEDITEDEAHKQHAY</sequence>
<comment type="caution">
    <text evidence="2">The sequence shown here is derived from an EMBL/GenBank/DDBJ whole genome shotgun (WGS) entry which is preliminary data.</text>
</comment>
<organism evidence="2 3">
    <name type="scientific">Penicillium arizonense</name>
    <dbReference type="NCBI Taxonomy" id="1835702"/>
    <lineage>
        <taxon>Eukaryota</taxon>
        <taxon>Fungi</taxon>
        <taxon>Dikarya</taxon>
        <taxon>Ascomycota</taxon>
        <taxon>Pezizomycotina</taxon>
        <taxon>Eurotiomycetes</taxon>
        <taxon>Eurotiomycetidae</taxon>
        <taxon>Eurotiales</taxon>
        <taxon>Aspergillaceae</taxon>
        <taxon>Penicillium</taxon>
    </lineage>
</organism>
<accession>A0A1F5LJ34</accession>
<feature type="compositionally biased region" description="Basic and acidic residues" evidence="1">
    <location>
        <begin position="169"/>
        <end position="179"/>
    </location>
</feature>
<name>A0A1F5LJ34_PENAI</name>
<feature type="region of interest" description="Disordered" evidence="1">
    <location>
        <begin position="141"/>
        <end position="160"/>
    </location>
</feature>
<gene>
    <name evidence="2" type="ORF">PENARI_c008G08206</name>
</gene>
<feature type="region of interest" description="Disordered" evidence="1">
    <location>
        <begin position="165"/>
        <end position="196"/>
    </location>
</feature>
<protein>
    <recommendedName>
        <fullName evidence="4">WW domain-containing protein</fullName>
    </recommendedName>
</protein>
<dbReference type="Proteomes" id="UP000177622">
    <property type="component" value="Unassembled WGS sequence"/>
</dbReference>
<evidence type="ECO:0000256" key="1">
    <source>
        <dbReference type="SAM" id="MobiDB-lite"/>
    </source>
</evidence>
<feature type="compositionally biased region" description="Polar residues" evidence="1">
    <location>
        <begin position="141"/>
        <end position="150"/>
    </location>
</feature>
<dbReference type="RefSeq" id="XP_022488662.1">
    <property type="nucleotide sequence ID" value="XM_022631538.1"/>
</dbReference>
<proteinExistence type="predicted"/>
<evidence type="ECO:0000313" key="2">
    <source>
        <dbReference type="EMBL" id="OGE53223.1"/>
    </source>
</evidence>
<evidence type="ECO:0008006" key="4">
    <source>
        <dbReference type="Google" id="ProtNLM"/>
    </source>
</evidence>
<feature type="region of interest" description="Disordered" evidence="1">
    <location>
        <begin position="208"/>
        <end position="255"/>
    </location>
</feature>
<feature type="compositionally biased region" description="Basic and acidic residues" evidence="1">
    <location>
        <begin position="211"/>
        <end position="221"/>
    </location>
</feature>
<reference evidence="2 3" key="1">
    <citation type="journal article" date="2016" name="Sci. Rep.">
        <title>Penicillium arizonense, a new, genome sequenced fungal species, reveals a high chemical diversity in secreted metabolites.</title>
        <authorList>
            <person name="Grijseels S."/>
            <person name="Nielsen J.C."/>
            <person name="Randelovic M."/>
            <person name="Nielsen J."/>
            <person name="Nielsen K.F."/>
            <person name="Workman M."/>
            <person name="Frisvad J.C."/>
        </authorList>
    </citation>
    <scope>NUCLEOTIDE SEQUENCE [LARGE SCALE GENOMIC DNA]</scope>
    <source>
        <strain evidence="2 3">CBS 141311</strain>
    </source>
</reference>
<keyword evidence="3" id="KW-1185">Reference proteome</keyword>
<evidence type="ECO:0000313" key="3">
    <source>
        <dbReference type="Proteomes" id="UP000177622"/>
    </source>
</evidence>
<feature type="compositionally biased region" description="Polar residues" evidence="1">
    <location>
        <begin position="238"/>
        <end position="248"/>
    </location>
</feature>
<dbReference type="STRING" id="1835702.A0A1F5LJ34"/>
<dbReference type="GeneID" id="34576272"/>
<dbReference type="EMBL" id="LXJU01000008">
    <property type="protein sequence ID" value="OGE53223.1"/>
    <property type="molecule type" value="Genomic_DNA"/>
</dbReference>
<dbReference type="OrthoDB" id="4362689at2759"/>
<dbReference type="AlphaFoldDB" id="A0A1F5LJ34"/>